<reference evidence="1 2" key="1">
    <citation type="journal article" date="2009" name="Int. J. Syst. Evol. Microbiol.">
        <title>Nocardioides caeni sp. nov., isolated from wastewater.</title>
        <authorList>
            <person name="Yoon J.H."/>
            <person name="Kang S.J."/>
            <person name="Park S."/>
            <person name="Kim W."/>
            <person name="Oh T.K."/>
        </authorList>
    </citation>
    <scope>NUCLEOTIDE SEQUENCE [LARGE SCALE GENOMIC DNA]</scope>
    <source>
        <strain evidence="1 2">DSM 23134</strain>
    </source>
</reference>
<name>A0A4S8NEG1_9ACTN</name>
<dbReference type="RefSeq" id="WP_136562831.1">
    <property type="nucleotide sequence ID" value="NZ_BAABLS010000010.1"/>
</dbReference>
<evidence type="ECO:0000313" key="2">
    <source>
        <dbReference type="Proteomes" id="UP000307087"/>
    </source>
</evidence>
<accession>A0A4S8NEG1</accession>
<protein>
    <submittedName>
        <fullName evidence="1">Uncharacterized protein</fullName>
    </submittedName>
</protein>
<organism evidence="1 2">
    <name type="scientific">Nocardioides caeni</name>
    <dbReference type="NCBI Taxonomy" id="574700"/>
    <lineage>
        <taxon>Bacteria</taxon>
        <taxon>Bacillati</taxon>
        <taxon>Actinomycetota</taxon>
        <taxon>Actinomycetes</taxon>
        <taxon>Propionibacteriales</taxon>
        <taxon>Nocardioidaceae</taxon>
        <taxon>Nocardioides</taxon>
    </lineage>
</organism>
<gene>
    <name evidence="1" type="ORF">E9934_10430</name>
</gene>
<dbReference type="Proteomes" id="UP000307087">
    <property type="component" value="Unassembled WGS sequence"/>
</dbReference>
<proteinExistence type="predicted"/>
<evidence type="ECO:0000313" key="1">
    <source>
        <dbReference type="EMBL" id="THV13369.1"/>
    </source>
</evidence>
<sequence length="81" mass="9339">MKVLDAKIVCDRCDRLLARIGHVDGRGWAFSVRRHAIVDRSTVDGEPRVTFECPRCRRTNIRWRVATLHRRADAGERIIGV</sequence>
<comment type="caution">
    <text evidence="1">The sequence shown here is derived from an EMBL/GenBank/DDBJ whole genome shotgun (WGS) entry which is preliminary data.</text>
</comment>
<dbReference type="AlphaFoldDB" id="A0A4S8NEG1"/>
<keyword evidence="2" id="KW-1185">Reference proteome</keyword>
<dbReference type="EMBL" id="STGW01000005">
    <property type="protein sequence ID" value="THV13369.1"/>
    <property type="molecule type" value="Genomic_DNA"/>
</dbReference>